<dbReference type="Gene3D" id="3.40.30.10">
    <property type="entry name" value="Glutaredoxin"/>
    <property type="match status" value="1"/>
</dbReference>
<feature type="domain" description="Glutaredoxin" evidence="1">
    <location>
        <begin position="8"/>
        <end position="65"/>
    </location>
</feature>
<name>A0A1L6JCC0_9SPHN</name>
<proteinExistence type="predicted"/>
<dbReference type="CDD" id="cd02976">
    <property type="entry name" value="NrdH"/>
    <property type="match status" value="1"/>
</dbReference>
<evidence type="ECO:0000313" key="3">
    <source>
        <dbReference type="EMBL" id="RSV04716.1"/>
    </source>
</evidence>
<dbReference type="EMBL" id="QQWO01000005">
    <property type="protein sequence ID" value="RSV04716.1"/>
    <property type="molecule type" value="Genomic_DNA"/>
</dbReference>
<dbReference type="PROSITE" id="PS51354">
    <property type="entry name" value="GLUTAREDOXIN_2"/>
    <property type="match status" value="1"/>
</dbReference>
<protein>
    <submittedName>
        <fullName evidence="3">Glutaredoxin family protein</fullName>
    </submittedName>
    <submittedName>
        <fullName evidence="2">NrdH-redoxin</fullName>
    </submittedName>
</protein>
<sequence length="87" mass="9312">MTATNLDIIIYSTPTCPDCRALKAWFASLGLTYTEKDMSDPAIMEEAKARTGVRVAPVTLIGDQVFYGTFASQKPRLVAALGLGEAA</sequence>
<accession>A0A1L6JCC0</accession>
<dbReference type="OrthoDB" id="9795531at2"/>
<dbReference type="Pfam" id="PF00462">
    <property type="entry name" value="Glutaredoxin"/>
    <property type="match status" value="1"/>
</dbReference>
<dbReference type="STRING" id="93064.BRX40_12510"/>
<keyword evidence="4" id="KW-1185">Reference proteome</keyword>
<dbReference type="Proteomes" id="UP000286681">
    <property type="component" value="Unassembled WGS sequence"/>
</dbReference>
<reference evidence="2" key="1">
    <citation type="submission" date="2016-12" db="EMBL/GenBank/DDBJ databases">
        <title>Whole genome sequencing of Sphingomonas koreensis.</title>
        <authorList>
            <person name="Conlan S."/>
            <person name="Thomas P.J."/>
            <person name="Mullikin J."/>
            <person name="Palmore T.N."/>
            <person name="Frank K.M."/>
            <person name="Segre J.A."/>
        </authorList>
    </citation>
    <scope>NUCLEOTIDE SEQUENCE</scope>
    <source>
        <strain evidence="2">ABOJV</strain>
    </source>
</reference>
<reference evidence="3 5" key="3">
    <citation type="submission" date="2018-07" db="EMBL/GenBank/DDBJ databases">
        <title>Genomic and Epidemiologic Investigation of an Indolent Hospital Outbreak.</title>
        <authorList>
            <person name="Johnson R.C."/>
            <person name="Deming C."/>
            <person name="Conlan S."/>
            <person name="Zellmer C.J."/>
            <person name="Michelin A.V."/>
            <person name="Lee-Lin S."/>
            <person name="Thomas P.J."/>
            <person name="Park M."/>
            <person name="Weingarten R.A."/>
            <person name="Less J."/>
            <person name="Dekker J.P."/>
            <person name="Frank K.M."/>
            <person name="Musser K.A."/>
            <person name="Mcquiston J.R."/>
            <person name="Henderson D.K."/>
            <person name="Lau A.F."/>
            <person name="Palmore T.N."/>
            <person name="Segre J.A."/>
        </authorList>
    </citation>
    <scope>NUCLEOTIDE SEQUENCE [LARGE SCALE GENOMIC DNA]</scope>
    <source>
        <strain evidence="3 5">SK-NIH.Env10_0317</strain>
    </source>
</reference>
<organism evidence="2 4">
    <name type="scientific">Sphingomonas koreensis</name>
    <dbReference type="NCBI Taxonomy" id="93064"/>
    <lineage>
        <taxon>Bacteria</taxon>
        <taxon>Pseudomonadati</taxon>
        <taxon>Pseudomonadota</taxon>
        <taxon>Alphaproteobacteria</taxon>
        <taxon>Sphingomonadales</taxon>
        <taxon>Sphingomonadaceae</taxon>
        <taxon>Sphingomonas</taxon>
    </lineage>
</organism>
<dbReference type="InterPro" id="IPR036249">
    <property type="entry name" value="Thioredoxin-like_sf"/>
</dbReference>
<dbReference type="GeneID" id="44133387"/>
<dbReference type="Proteomes" id="UP000185161">
    <property type="component" value="Chromosome"/>
</dbReference>
<evidence type="ECO:0000313" key="2">
    <source>
        <dbReference type="EMBL" id="APR53140.1"/>
    </source>
</evidence>
<reference evidence="4" key="2">
    <citation type="submission" date="2016-12" db="EMBL/GenBank/DDBJ databases">
        <title>Whole genome sequencing of Sphingomonas sp. ABOJV.</title>
        <authorList>
            <person name="Conlan S."/>
            <person name="Thomas P.J."/>
            <person name="Mullikin J."/>
            <person name="Palmore T.N."/>
            <person name="Frank K.M."/>
            <person name="Segre J.A."/>
        </authorList>
    </citation>
    <scope>NUCLEOTIDE SEQUENCE [LARGE SCALE GENOMIC DNA]</scope>
    <source>
        <strain evidence="4">ABOJV</strain>
    </source>
</reference>
<evidence type="ECO:0000259" key="1">
    <source>
        <dbReference type="Pfam" id="PF00462"/>
    </source>
</evidence>
<dbReference type="RefSeq" id="WP_075151812.1">
    <property type="nucleotide sequence ID" value="NZ_CP018820.1"/>
</dbReference>
<dbReference type="AlphaFoldDB" id="A0A1L6JCC0"/>
<dbReference type="EMBL" id="CP018820">
    <property type="protein sequence ID" value="APR53140.1"/>
    <property type="molecule type" value="Genomic_DNA"/>
</dbReference>
<dbReference type="InterPro" id="IPR002109">
    <property type="entry name" value="Glutaredoxin"/>
</dbReference>
<gene>
    <name evidence="2" type="ORF">BRX40_12510</name>
    <name evidence="3" type="ORF">CA257_07290</name>
</gene>
<evidence type="ECO:0000313" key="5">
    <source>
        <dbReference type="Proteomes" id="UP000286681"/>
    </source>
</evidence>
<evidence type="ECO:0000313" key="4">
    <source>
        <dbReference type="Proteomes" id="UP000185161"/>
    </source>
</evidence>
<dbReference type="KEGG" id="skr:BRX40_12510"/>
<dbReference type="SUPFAM" id="SSF52833">
    <property type="entry name" value="Thioredoxin-like"/>
    <property type="match status" value="1"/>
</dbReference>